<feature type="region of interest" description="Disordered" evidence="1">
    <location>
        <begin position="135"/>
        <end position="154"/>
    </location>
</feature>
<evidence type="ECO:0000313" key="4">
    <source>
        <dbReference type="RefSeq" id="XP_021572469.1"/>
    </source>
</evidence>
<dbReference type="PROSITE" id="PS50200">
    <property type="entry name" value="RA"/>
    <property type="match status" value="1"/>
</dbReference>
<feature type="region of interest" description="Disordered" evidence="1">
    <location>
        <begin position="84"/>
        <end position="104"/>
    </location>
</feature>
<reference evidence="4" key="1">
    <citation type="submission" date="2025-08" db="UniProtKB">
        <authorList>
            <consortium name="RefSeq"/>
        </authorList>
    </citation>
    <scope>IDENTIFICATION</scope>
</reference>
<name>A0A3Q0E8J4_CARSF</name>
<proteinExistence type="predicted"/>
<feature type="domain" description="Ras-associating" evidence="2">
    <location>
        <begin position="160"/>
        <end position="233"/>
    </location>
</feature>
<evidence type="ECO:0000259" key="2">
    <source>
        <dbReference type="PROSITE" id="PS50200"/>
    </source>
</evidence>
<dbReference type="Pfam" id="PF00788">
    <property type="entry name" value="RA"/>
    <property type="match status" value="1"/>
</dbReference>
<protein>
    <submittedName>
        <fullName evidence="4">Uncharacterized protein LOC103268869</fullName>
    </submittedName>
</protein>
<dbReference type="OrthoDB" id="9994905at2759"/>
<dbReference type="PANTHER" id="PTHR23179:SF37">
    <property type="entry name" value="1700006A11RIK PROTEIN"/>
    <property type="match status" value="1"/>
</dbReference>
<dbReference type="InterPro" id="IPR029071">
    <property type="entry name" value="Ubiquitin-like_domsf"/>
</dbReference>
<dbReference type="GeneID" id="103268869"/>
<dbReference type="GO" id="GO:0005096">
    <property type="term" value="F:GTPase activator activity"/>
    <property type="evidence" value="ECO:0007669"/>
    <property type="project" value="TreeGrafter"/>
</dbReference>
<dbReference type="PANTHER" id="PTHR23179">
    <property type="entry name" value="T-CELL ACTIVATION RHO GTPASE ACTIVATING PROTEIN-RELATED"/>
    <property type="match status" value="1"/>
</dbReference>
<accession>A0A3Q0E8J4</accession>
<dbReference type="RefSeq" id="XP_021572469.1">
    <property type="nucleotide sequence ID" value="XM_021716794.1"/>
</dbReference>
<organism evidence="3 4">
    <name type="scientific">Carlito syrichta</name>
    <name type="common">Philippine tarsier</name>
    <name type="synonym">Tarsius syrichta</name>
    <dbReference type="NCBI Taxonomy" id="1868482"/>
    <lineage>
        <taxon>Eukaryota</taxon>
        <taxon>Metazoa</taxon>
        <taxon>Chordata</taxon>
        <taxon>Craniata</taxon>
        <taxon>Vertebrata</taxon>
        <taxon>Euteleostomi</taxon>
        <taxon>Mammalia</taxon>
        <taxon>Eutheria</taxon>
        <taxon>Euarchontoglires</taxon>
        <taxon>Primates</taxon>
        <taxon>Haplorrhini</taxon>
        <taxon>Tarsiiformes</taxon>
        <taxon>Tarsiidae</taxon>
        <taxon>Carlito</taxon>
    </lineage>
</organism>
<dbReference type="AlphaFoldDB" id="A0A3Q0E8J4"/>
<dbReference type="GO" id="GO:0007165">
    <property type="term" value="P:signal transduction"/>
    <property type="evidence" value="ECO:0007669"/>
    <property type="project" value="InterPro"/>
</dbReference>
<gene>
    <name evidence="4" type="primary">LOC103268869</name>
</gene>
<sequence length="253" mass="27255">MTTGLGVGTRSCLWAHEDWGPPWHTNYEAGNSWIILDHSRRCFYTGLADSLGLLLEALCRGPAVSGAQHGQVLLLHGGDAVPAAAGDQRHAAGGPGLPEGRGPGHREEYCVEKWHRSLRLLGEAPSARVHPVPFLQYHQPRGDPQRGDSSGGRSGAIYLQSVTVTATNSDTANDIINKALPMLGITGSEKYYQLWVSSGKKEAPFPLIGHEQPYKIHMSLLQTTGLLPENSISPTLQEPIQEQPSLDMQGGSS</sequence>
<dbReference type="Proteomes" id="UP000189704">
    <property type="component" value="Unplaced"/>
</dbReference>
<keyword evidence="3" id="KW-1185">Reference proteome</keyword>
<dbReference type="KEGG" id="csyr:103268869"/>
<feature type="region of interest" description="Disordered" evidence="1">
    <location>
        <begin position="229"/>
        <end position="253"/>
    </location>
</feature>
<evidence type="ECO:0000256" key="1">
    <source>
        <dbReference type="SAM" id="MobiDB-lite"/>
    </source>
</evidence>
<dbReference type="SUPFAM" id="SSF54236">
    <property type="entry name" value="Ubiquitin-like"/>
    <property type="match status" value="1"/>
</dbReference>
<evidence type="ECO:0000313" key="3">
    <source>
        <dbReference type="Proteomes" id="UP000189704"/>
    </source>
</evidence>
<dbReference type="InterPro" id="IPR000159">
    <property type="entry name" value="RA_dom"/>
</dbReference>